<organism evidence="1 2">
    <name type="scientific">Tolypocladium ophioglossoides (strain CBS 100239)</name>
    <name type="common">Snaketongue truffleclub</name>
    <name type="synonym">Elaphocordyceps ophioglossoides</name>
    <dbReference type="NCBI Taxonomy" id="1163406"/>
    <lineage>
        <taxon>Eukaryota</taxon>
        <taxon>Fungi</taxon>
        <taxon>Dikarya</taxon>
        <taxon>Ascomycota</taxon>
        <taxon>Pezizomycotina</taxon>
        <taxon>Sordariomycetes</taxon>
        <taxon>Hypocreomycetidae</taxon>
        <taxon>Hypocreales</taxon>
        <taxon>Ophiocordycipitaceae</taxon>
        <taxon>Tolypocladium</taxon>
    </lineage>
</organism>
<dbReference type="Proteomes" id="UP000036947">
    <property type="component" value="Unassembled WGS sequence"/>
</dbReference>
<reference evidence="1 2" key="1">
    <citation type="journal article" date="2015" name="BMC Genomics">
        <title>The genome of the truffle-parasite Tolypocladium ophioglossoides and the evolution of antifungal peptaibiotics.</title>
        <authorList>
            <person name="Quandt C.A."/>
            <person name="Bushley K.E."/>
            <person name="Spatafora J.W."/>
        </authorList>
    </citation>
    <scope>NUCLEOTIDE SEQUENCE [LARGE SCALE GENOMIC DNA]</scope>
    <source>
        <strain evidence="1 2">CBS 100239</strain>
    </source>
</reference>
<accession>A0A0L0NF29</accession>
<proteinExistence type="predicted"/>
<dbReference type="AlphaFoldDB" id="A0A0L0NF29"/>
<evidence type="ECO:0000313" key="1">
    <source>
        <dbReference type="EMBL" id="KND92666.1"/>
    </source>
</evidence>
<gene>
    <name evidence="1" type="ORF">TOPH_02701</name>
</gene>
<keyword evidence="2" id="KW-1185">Reference proteome</keyword>
<dbReference type="EMBL" id="LFRF01000005">
    <property type="protein sequence ID" value="KND92666.1"/>
    <property type="molecule type" value="Genomic_DNA"/>
</dbReference>
<sequence>MGMEYGRKTDARTAGISTVFCTSPQDGRPPGWHSLERAAGLRYTSVVDTTTNGIRRSNGWFRVDAVVDVLFGPVLDISSVAVLEQAYMMHLGITGQTRQDAMNCAVMGVCNEMTGCLDRKMQTGKNTVMPRAHQQDVDQRCGYATPVPPANT</sequence>
<evidence type="ECO:0000313" key="2">
    <source>
        <dbReference type="Proteomes" id="UP000036947"/>
    </source>
</evidence>
<name>A0A0L0NF29_TOLOC</name>
<comment type="caution">
    <text evidence="1">The sequence shown here is derived from an EMBL/GenBank/DDBJ whole genome shotgun (WGS) entry which is preliminary data.</text>
</comment>
<protein>
    <submittedName>
        <fullName evidence="1">Uncharacterized protein</fullName>
    </submittedName>
</protein>
<dbReference type="OrthoDB" id="10658997at2759"/>